<dbReference type="EMBL" id="JACFXV010000053">
    <property type="protein sequence ID" value="MBA5777535.1"/>
    <property type="molecule type" value="Genomic_DNA"/>
</dbReference>
<dbReference type="AlphaFoldDB" id="A0A839AEH1"/>
<name>A0A839AEH1_9HYPH</name>
<sequence>MCSGEWQRPIADTLRSSVRLSTVALAALVSVFGLRAAAQDASQGSPADRKAFFGEQHIHTSWSVDAWLFGNHLTGPDDAYRYARGEVIRHPLGYDITIDKPLDWMGVTDHSEYVGITKQANTPGSAVSEMPQAQPLILKDPNDPADVQKVFNYLVSLVSKPPIKAFMTPQIAGTVWKENIDIANKHNKPGEFTAFCSYEFTSQVNLRNLHRNVYFRDCAKVPEQPYSALFSWHPEDLWKWMDQQRQAGNELLAISHNANLSDGWMYPTDVDSLGRPIDAAWAESRIRNERLIEIKQIKGQSETHPLLSPNDEFANYEIMSFLIGQPEDSGRVPAIVGSYARQALKDGLTMQEAKGYNPFKFGFVGGSDSHNTGAPYRTNNAFAGHGINDGLVQRRMAGHLFTGMDVRKESTAGLTGVWAEENTRESLWDAMHRRETFGTSGVWIQVRMFGGWDYGSDLLQDADWVSKAYERGTAMGGDLPSAPAGARAPSFLVWAVKDPESGNLDRIQIVKGWTKDGQSFEKVYDVVWAGDREPEPGTGRLPALPSTVDLAAATFTDEQGSTELFTVWTDPDFDPSLHAFYYARVLEIETPRWTTVQAVKLGVDLPDTVPATVQERAWSSPIWYAPPEGTTTASTSVTVADLEANGAKALTDDELKALIAGKGIWVRNNVTGEVMKLRYDEKGTYDVSYVGARAQLPSLSGDLPRKTYEMLAAPYTIANGQINTFVSSTPIGMKVYQATGTHAGNTARKHAAYYGARSNEFGYANYEILLEGPANLVELPKDKMDIPVSDQPNYLGVTIEK</sequence>
<dbReference type="InterPro" id="IPR022028">
    <property type="entry name" value="DUF3604"/>
</dbReference>
<gene>
    <name evidence="1" type="ORF">H2509_10415</name>
</gene>
<dbReference type="Proteomes" id="UP000541109">
    <property type="component" value="Unassembled WGS sequence"/>
</dbReference>
<evidence type="ECO:0000313" key="2">
    <source>
        <dbReference type="Proteomes" id="UP000541109"/>
    </source>
</evidence>
<keyword evidence="2" id="KW-1185">Reference proteome</keyword>
<accession>A0A839AEH1</accession>
<reference evidence="1 2" key="1">
    <citation type="submission" date="2020-07" db="EMBL/GenBank/DDBJ databases">
        <title>Stappia sp., F7233, whole genome shotgun sequencing project.</title>
        <authorList>
            <person name="Jiang S."/>
            <person name="Liu Z.W."/>
            <person name="Du Z.J."/>
        </authorList>
    </citation>
    <scope>NUCLEOTIDE SEQUENCE [LARGE SCALE GENOMIC DNA]</scope>
    <source>
        <strain evidence="1 2">F7233</strain>
    </source>
</reference>
<dbReference type="Gene3D" id="3.20.20.140">
    <property type="entry name" value="Metal-dependent hydrolases"/>
    <property type="match status" value="1"/>
</dbReference>
<dbReference type="Pfam" id="PF12228">
    <property type="entry name" value="DUF3604"/>
    <property type="match status" value="1"/>
</dbReference>
<protein>
    <submittedName>
        <fullName evidence="1">DUF3604 domain-containing protein</fullName>
    </submittedName>
</protein>
<proteinExistence type="predicted"/>
<comment type="caution">
    <text evidence="1">The sequence shown here is derived from an EMBL/GenBank/DDBJ whole genome shotgun (WGS) entry which is preliminary data.</text>
</comment>
<evidence type="ECO:0000313" key="1">
    <source>
        <dbReference type="EMBL" id="MBA5777535.1"/>
    </source>
</evidence>
<organism evidence="1 2">
    <name type="scientific">Stappia albiluteola</name>
    <dbReference type="NCBI Taxonomy" id="2758565"/>
    <lineage>
        <taxon>Bacteria</taxon>
        <taxon>Pseudomonadati</taxon>
        <taxon>Pseudomonadota</taxon>
        <taxon>Alphaproteobacteria</taxon>
        <taxon>Hyphomicrobiales</taxon>
        <taxon>Stappiaceae</taxon>
        <taxon>Stappia</taxon>
    </lineage>
</organism>